<dbReference type="Proteomes" id="UP000069205">
    <property type="component" value="Chromosome"/>
</dbReference>
<dbReference type="InterPro" id="IPR010105">
    <property type="entry name" value="TonB_sidphr_rcpt"/>
</dbReference>
<evidence type="ECO:0000256" key="1">
    <source>
        <dbReference type="ARBA" id="ARBA00004571"/>
    </source>
</evidence>
<dbReference type="RefSeq" id="WP_053378676.1">
    <property type="nucleotide sequence ID" value="NZ_CP011801.1"/>
</dbReference>
<dbReference type="Gene3D" id="2.40.170.20">
    <property type="entry name" value="TonB-dependent receptor, beta-barrel domain"/>
    <property type="match status" value="1"/>
</dbReference>
<accession>A0A0K2G8L9</accession>
<name>A0A0K2G8L9_NITMO</name>
<keyword evidence="8" id="KW-0408">Iron</keyword>
<evidence type="ECO:0000256" key="14">
    <source>
        <dbReference type="PROSITE-ProRule" id="PRU01360"/>
    </source>
</evidence>
<keyword evidence="5" id="KW-0410">Iron transport</keyword>
<dbReference type="GO" id="GO:0015891">
    <property type="term" value="P:siderophore transport"/>
    <property type="evidence" value="ECO:0007669"/>
    <property type="project" value="InterPro"/>
</dbReference>
<evidence type="ECO:0000256" key="5">
    <source>
        <dbReference type="ARBA" id="ARBA00022496"/>
    </source>
</evidence>
<dbReference type="AlphaFoldDB" id="A0A0K2G8L9"/>
<dbReference type="GO" id="GO:0009279">
    <property type="term" value="C:cell outer membrane"/>
    <property type="evidence" value="ECO:0007669"/>
    <property type="project" value="UniProtKB-SubCell"/>
</dbReference>
<dbReference type="CDD" id="cd01347">
    <property type="entry name" value="ligand_gated_channel"/>
    <property type="match status" value="1"/>
</dbReference>
<keyword evidence="13 14" id="KW-0998">Cell outer membrane</keyword>
<keyword evidence="12 18" id="KW-0675">Receptor</keyword>
<dbReference type="PATRIC" id="fig|42253.5.peg.867"/>
<dbReference type="InterPro" id="IPR000531">
    <property type="entry name" value="Beta-barrel_TonB"/>
</dbReference>
<evidence type="ECO:0000256" key="11">
    <source>
        <dbReference type="ARBA" id="ARBA00023136"/>
    </source>
</evidence>
<evidence type="ECO:0000256" key="4">
    <source>
        <dbReference type="ARBA" id="ARBA00022452"/>
    </source>
</evidence>
<evidence type="ECO:0000256" key="13">
    <source>
        <dbReference type="ARBA" id="ARBA00023237"/>
    </source>
</evidence>
<proteinExistence type="inferred from homology"/>
<dbReference type="OrthoDB" id="9760333at2"/>
<evidence type="ECO:0000259" key="17">
    <source>
        <dbReference type="SMART" id="SM00965"/>
    </source>
</evidence>
<dbReference type="GO" id="GO:0015344">
    <property type="term" value="F:siderophore uptake transmembrane transporter activity"/>
    <property type="evidence" value="ECO:0007669"/>
    <property type="project" value="TreeGrafter"/>
</dbReference>
<evidence type="ECO:0000256" key="2">
    <source>
        <dbReference type="ARBA" id="ARBA00009810"/>
    </source>
</evidence>
<dbReference type="KEGG" id="nmv:NITMOv2_0886"/>
<dbReference type="FunFam" id="2.170.130.10:FF:000001">
    <property type="entry name" value="Catecholate siderophore TonB-dependent receptor"/>
    <property type="match status" value="1"/>
</dbReference>
<dbReference type="PROSITE" id="PS52016">
    <property type="entry name" value="TONB_DEPENDENT_REC_3"/>
    <property type="match status" value="1"/>
</dbReference>
<evidence type="ECO:0000313" key="18">
    <source>
        <dbReference type="EMBL" id="ALA57321.1"/>
    </source>
</evidence>
<comment type="subcellular location">
    <subcellularLocation>
        <location evidence="1 14">Cell outer membrane</location>
        <topology evidence="1 14">Multi-pass membrane protein</topology>
    </subcellularLocation>
</comment>
<sequence>MPTFSCRLRYNLAAFILITTVSSAFAEAAEHADRPPTRVAQADTVAFEIPPQDLQTALTAFAEASGWQLFYSAETTEDRRTAGLSGRYTPEEGLRLLLAGTAVDYRMTGPRSVTLIRKENLVAPTAATDATQTVPDPATTSADKPIKVQEILIKEARERDTATSYVAPDTRTATKTDIPLVETPQSISVVTRKRMIDQEVNTLAEALRYMPGVQAEPVGFEPRFTFLRFRGFDATEQGLFKDGLQLRNPGFAVSYNLEPYGAEQIDVLRGPASFLYGQGSPGGLLNYISKRPTQHSLHELQFLTGSFGRHEGRFDFGGRLNDSDLFSYRLTGLFRESGTQIDNVPNDRVYIAPALTWRIAPSTAATFFAVYQKDRLGFSQAFPFEGTLRTTPFGTVSPHRFAGQPSTDKYNRREHSVGYELSHSFTDSWRFLQKFRYNSTELDDVSTFGFPQGSALPTLDRAQQAVFGKLNAVTLDNQLTGAFATGPLHHLLLTGVDFQRLHIRSRQDFALASSINVFERYDYGALGTIPLPFLSLNQETTQLQTGVYVQDQVKYDRWLLTLGGRHDWARNETTDNLTGIRSPQDDSKSTGRAALTYVFDIGLAPYISYSTFFLPSIVLDASGNAFKPETGRQYEAGVKYQAPGSRSFVTVAVFDLTRENLVQLDPSTNLRVQRGKVRSRGLELEGVASFDSGVDLIAAYTLLDNDVRETSNPVEKGNRLTQTPAQFGSLWGRYTVLQGSLKGLGFGAGARYTGNTYADEANTFKVPGFVVGDAMLDYTWRQYRFALNVTNIFNHDAFSCFDRGGTNFCAYGEQRTVVGSVAYRW</sequence>
<keyword evidence="6 14" id="KW-0812">Transmembrane</keyword>
<evidence type="ECO:0000256" key="12">
    <source>
        <dbReference type="ARBA" id="ARBA00023170"/>
    </source>
</evidence>
<keyword evidence="7 16" id="KW-0732">Signal</keyword>
<dbReference type="STRING" id="42253.NITMOv2_0886"/>
<evidence type="ECO:0000256" key="8">
    <source>
        <dbReference type="ARBA" id="ARBA00023004"/>
    </source>
</evidence>
<reference evidence="18 19" key="1">
    <citation type="journal article" date="2015" name="Proc. Natl. Acad. Sci. U.S.A.">
        <title>Expanded metabolic versatility of ubiquitous nitrite-oxidizing bacteria from the genus Nitrospira.</title>
        <authorList>
            <person name="Koch H."/>
            <person name="Lucker S."/>
            <person name="Albertsen M."/>
            <person name="Kitzinger K."/>
            <person name="Herbold C."/>
            <person name="Spieck E."/>
            <person name="Nielsen P.H."/>
            <person name="Wagner M."/>
            <person name="Daims H."/>
        </authorList>
    </citation>
    <scope>NUCLEOTIDE SEQUENCE [LARGE SCALE GENOMIC DNA]</scope>
    <source>
        <strain evidence="18 19">NSP M-1</strain>
    </source>
</reference>
<evidence type="ECO:0000256" key="9">
    <source>
        <dbReference type="ARBA" id="ARBA00023065"/>
    </source>
</evidence>
<evidence type="ECO:0000256" key="7">
    <source>
        <dbReference type="ARBA" id="ARBA00022729"/>
    </source>
</evidence>
<dbReference type="SUPFAM" id="SSF56935">
    <property type="entry name" value="Porins"/>
    <property type="match status" value="1"/>
</dbReference>
<keyword evidence="11 14" id="KW-0472">Membrane</keyword>
<dbReference type="FunFam" id="2.40.170.20:FF:000005">
    <property type="entry name" value="TonB-dependent siderophore receptor"/>
    <property type="match status" value="1"/>
</dbReference>
<dbReference type="Pfam" id="PF07660">
    <property type="entry name" value="STN"/>
    <property type="match status" value="1"/>
</dbReference>
<protein>
    <submittedName>
        <fullName evidence="18">TonB-dependent siderophore receptor</fullName>
    </submittedName>
</protein>
<feature type="domain" description="Secretin/TonB short N-terminal" evidence="17">
    <location>
        <begin position="67"/>
        <end position="118"/>
    </location>
</feature>
<feature type="chain" id="PRO_5005476798" evidence="16">
    <location>
        <begin position="27"/>
        <end position="825"/>
    </location>
</feature>
<keyword evidence="19" id="KW-1185">Reference proteome</keyword>
<comment type="similarity">
    <text evidence="2 14 15">Belongs to the TonB-dependent receptor family.</text>
</comment>
<dbReference type="InterPro" id="IPR036942">
    <property type="entry name" value="Beta-barrel_TonB_sf"/>
</dbReference>
<evidence type="ECO:0000256" key="15">
    <source>
        <dbReference type="RuleBase" id="RU003357"/>
    </source>
</evidence>
<dbReference type="Pfam" id="PF00593">
    <property type="entry name" value="TonB_dep_Rec_b-barrel"/>
    <property type="match status" value="1"/>
</dbReference>
<dbReference type="InterPro" id="IPR011662">
    <property type="entry name" value="Secretin/TonB_short_N"/>
</dbReference>
<dbReference type="Gene3D" id="2.170.130.10">
    <property type="entry name" value="TonB-dependent receptor, plug domain"/>
    <property type="match status" value="1"/>
</dbReference>
<dbReference type="InterPro" id="IPR037066">
    <property type="entry name" value="Plug_dom_sf"/>
</dbReference>
<dbReference type="PANTHER" id="PTHR32552">
    <property type="entry name" value="FERRICHROME IRON RECEPTOR-RELATED"/>
    <property type="match status" value="1"/>
</dbReference>
<dbReference type="InterPro" id="IPR039426">
    <property type="entry name" value="TonB-dep_rcpt-like"/>
</dbReference>
<evidence type="ECO:0000313" key="19">
    <source>
        <dbReference type="Proteomes" id="UP000069205"/>
    </source>
</evidence>
<dbReference type="EMBL" id="CP011801">
    <property type="protein sequence ID" value="ALA57321.1"/>
    <property type="molecule type" value="Genomic_DNA"/>
</dbReference>
<keyword evidence="9" id="KW-0406">Ion transport</keyword>
<dbReference type="Gene3D" id="3.55.50.30">
    <property type="match status" value="1"/>
</dbReference>
<evidence type="ECO:0000256" key="3">
    <source>
        <dbReference type="ARBA" id="ARBA00022448"/>
    </source>
</evidence>
<dbReference type="SMART" id="SM00965">
    <property type="entry name" value="STN"/>
    <property type="match status" value="1"/>
</dbReference>
<dbReference type="InterPro" id="IPR012910">
    <property type="entry name" value="Plug_dom"/>
</dbReference>
<keyword evidence="3 14" id="KW-0813">Transport</keyword>
<feature type="signal peptide" evidence="16">
    <location>
        <begin position="1"/>
        <end position="26"/>
    </location>
</feature>
<evidence type="ECO:0000256" key="16">
    <source>
        <dbReference type="SAM" id="SignalP"/>
    </source>
</evidence>
<gene>
    <name evidence="18" type="ORF">NITMOv2_0886</name>
</gene>
<organism evidence="18 19">
    <name type="scientific">Nitrospira moscoviensis</name>
    <dbReference type="NCBI Taxonomy" id="42253"/>
    <lineage>
        <taxon>Bacteria</taxon>
        <taxon>Pseudomonadati</taxon>
        <taxon>Nitrospirota</taxon>
        <taxon>Nitrospiria</taxon>
        <taxon>Nitrospirales</taxon>
        <taxon>Nitrospiraceae</taxon>
        <taxon>Nitrospira</taxon>
    </lineage>
</organism>
<dbReference type="NCBIfam" id="TIGR01783">
    <property type="entry name" value="TonB-siderophor"/>
    <property type="match status" value="1"/>
</dbReference>
<dbReference type="GO" id="GO:0038023">
    <property type="term" value="F:signaling receptor activity"/>
    <property type="evidence" value="ECO:0007669"/>
    <property type="project" value="InterPro"/>
</dbReference>
<dbReference type="Pfam" id="PF07715">
    <property type="entry name" value="Plug"/>
    <property type="match status" value="1"/>
</dbReference>
<keyword evidence="4 14" id="KW-1134">Transmembrane beta strand</keyword>
<keyword evidence="10 15" id="KW-0798">TonB box</keyword>
<evidence type="ECO:0000256" key="10">
    <source>
        <dbReference type="ARBA" id="ARBA00023077"/>
    </source>
</evidence>
<dbReference type="PANTHER" id="PTHR32552:SF68">
    <property type="entry name" value="FERRICHROME OUTER MEMBRANE TRANSPORTER_PHAGE RECEPTOR"/>
    <property type="match status" value="1"/>
</dbReference>
<evidence type="ECO:0000256" key="6">
    <source>
        <dbReference type="ARBA" id="ARBA00022692"/>
    </source>
</evidence>